<feature type="region of interest" description="Disordered" evidence="1">
    <location>
        <begin position="1"/>
        <end position="29"/>
    </location>
</feature>
<feature type="region of interest" description="Disordered" evidence="1">
    <location>
        <begin position="64"/>
        <end position="85"/>
    </location>
</feature>
<comment type="caution">
    <text evidence="2">The sequence shown here is derived from an EMBL/GenBank/DDBJ whole genome shotgun (WGS) entry which is preliminary data.</text>
</comment>
<proteinExistence type="predicted"/>
<name>A0AAX6EER3_IRIPA</name>
<evidence type="ECO:0000313" key="3">
    <source>
        <dbReference type="Proteomes" id="UP001140949"/>
    </source>
</evidence>
<reference evidence="2" key="1">
    <citation type="journal article" date="2023" name="GigaByte">
        <title>Genome assembly of the bearded iris, Iris pallida Lam.</title>
        <authorList>
            <person name="Bruccoleri R.E."/>
            <person name="Oakeley E.J."/>
            <person name="Faust A.M.E."/>
            <person name="Altorfer M."/>
            <person name="Dessus-Babus S."/>
            <person name="Burckhardt D."/>
            <person name="Oertli M."/>
            <person name="Naumann U."/>
            <person name="Petersen F."/>
            <person name="Wong J."/>
        </authorList>
    </citation>
    <scope>NUCLEOTIDE SEQUENCE</scope>
    <source>
        <strain evidence="2">GSM-AAB239-AS_SAM_17_03QT</strain>
    </source>
</reference>
<dbReference type="EMBL" id="JANAVB010037413">
    <property type="protein sequence ID" value="KAJ6802438.1"/>
    <property type="molecule type" value="Genomic_DNA"/>
</dbReference>
<sequence>MSGRCSLLATDRKSGASSRLGFGGSDGWASSAQARQDVLRSSGDQTLLTRGMVRRWVANLARPPAKIVGSGDSSTDDQGRGSRVA</sequence>
<organism evidence="2 3">
    <name type="scientific">Iris pallida</name>
    <name type="common">Sweet iris</name>
    <dbReference type="NCBI Taxonomy" id="29817"/>
    <lineage>
        <taxon>Eukaryota</taxon>
        <taxon>Viridiplantae</taxon>
        <taxon>Streptophyta</taxon>
        <taxon>Embryophyta</taxon>
        <taxon>Tracheophyta</taxon>
        <taxon>Spermatophyta</taxon>
        <taxon>Magnoliopsida</taxon>
        <taxon>Liliopsida</taxon>
        <taxon>Asparagales</taxon>
        <taxon>Iridaceae</taxon>
        <taxon>Iridoideae</taxon>
        <taxon>Irideae</taxon>
        <taxon>Iris</taxon>
    </lineage>
</organism>
<reference evidence="2" key="2">
    <citation type="submission" date="2023-04" db="EMBL/GenBank/DDBJ databases">
        <authorList>
            <person name="Bruccoleri R.E."/>
            <person name="Oakeley E.J."/>
            <person name="Faust A.-M."/>
            <person name="Dessus-Babus S."/>
            <person name="Altorfer M."/>
            <person name="Burckhardt D."/>
            <person name="Oertli M."/>
            <person name="Naumann U."/>
            <person name="Petersen F."/>
            <person name="Wong J."/>
        </authorList>
    </citation>
    <scope>NUCLEOTIDE SEQUENCE</scope>
    <source>
        <strain evidence="2">GSM-AAB239-AS_SAM_17_03QT</strain>
        <tissue evidence="2">Leaf</tissue>
    </source>
</reference>
<gene>
    <name evidence="2" type="ORF">M6B38_193330</name>
</gene>
<dbReference type="AlphaFoldDB" id="A0AAX6EER3"/>
<protein>
    <submittedName>
        <fullName evidence="2">Uncharacterized protein</fullName>
    </submittedName>
</protein>
<evidence type="ECO:0000256" key="1">
    <source>
        <dbReference type="SAM" id="MobiDB-lite"/>
    </source>
</evidence>
<dbReference type="Proteomes" id="UP001140949">
    <property type="component" value="Unassembled WGS sequence"/>
</dbReference>
<evidence type="ECO:0000313" key="2">
    <source>
        <dbReference type="EMBL" id="KAJ6802438.1"/>
    </source>
</evidence>
<accession>A0AAX6EER3</accession>
<keyword evidence="3" id="KW-1185">Reference proteome</keyword>